<protein>
    <submittedName>
        <fullName evidence="1">Uncharacterized protein</fullName>
    </submittedName>
</protein>
<keyword evidence="2" id="KW-1185">Reference proteome</keyword>
<sequence>MDRATLDGYITGWLTRALPPDKRRQAESEWAERGVALLPLGVRFSVVRLPERLVHAALGTSDPAMVAAELPDRLGGAVIHDTYSHGHPYYPLIQWHAGIVWDGGDDAPCLGEGTYMGVPHIRRVTPPGTYWLAPPRHEGDLCRPELVQRLERQARAAVAADDSVGVQP</sequence>
<dbReference type="Proteomes" id="UP000629287">
    <property type="component" value="Unassembled WGS sequence"/>
</dbReference>
<comment type="caution">
    <text evidence="1">The sequence shown here is derived from an EMBL/GenBank/DDBJ whole genome shotgun (WGS) entry which is preliminary data.</text>
</comment>
<proteinExistence type="predicted"/>
<dbReference type="OrthoDB" id="4232363at2"/>
<dbReference type="AlphaFoldDB" id="A0A8I0P3F3"/>
<organism evidence="1 2">
    <name type="scientific">Streptomyces stelliscabiei</name>
    <dbReference type="NCBI Taxonomy" id="146820"/>
    <lineage>
        <taxon>Bacteria</taxon>
        <taxon>Bacillati</taxon>
        <taxon>Actinomycetota</taxon>
        <taxon>Actinomycetes</taxon>
        <taxon>Kitasatosporales</taxon>
        <taxon>Streptomycetaceae</taxon>
        <taxon>Streptomyces</taxon>
    </lineage>
</organism>
<dbReference type="GeneID" id="86829618"/>
<accession>A0A8I0P3F3</accession>
<reference evidence="1 2" key="1">
    <citation type="submission" date="2020-10" db="EMBL/GenBank/DDBJ databases">
        <title>Sequencing the genomes of 1000 actinobacteria strains.</title>
        <authorList>
            <person name="Klenk H.-P."/>
        </authorList>
    </citation>
    <scope>NUCLEOTIDE SEQUENCE [LARGE SCALE GENOMIC DNA]</scope>
    <source>
        <strain evidence="1 2">DSM 41803</strain>
    </source>
</reference>
<dbReference type="RefSeq" id="WP_050399495.1">
    <property type="nucleotide sequence ID" value="NZ_JADBGF010000001.1"/>
</dbReference>
<name>A0A8I0P3F3_9ACTN</name>
<evidence type="ECO:0000313" key="1">
    <source>
        <dbReference type="EMBL" id="MBE1598931.1"/>
    </source>
</evidence>
<dbReference type="EMBL" id="JADBGF010000001">
    <property type="protein sequence ID" value="MBE1598931.1"/>
    <property type="molecule type" value="Genomic_DNA"/>
</dbReference>
<gene>
    <name evidence="1" type="ORF">H4687_005060</name>
</gene>
<evidence type="ECO:0000313" key="2">
    <source>
        <dbReference type="Proteomes" id="UP000629287"/>
    </source>
</evidence>